<dbReference type="PROSITE" id="PS51257">
    <property type="entry name" value="PROKAR_LIPOPROTEIN"/>
    <property type="match status" value="1"/>
</dbReference>
<proteinExistence type="predicted"/>
<gene>
    <name evidence="3" type="ORF">Pro02_34880</name>
</gene>
<dbReference type="AlphaFoldDB" id="A0A8J3S1D2"/>
<evidence type="ECO:0008006" key="5">
    <source>
        <dbReference type="Google" id="ProtNLM"/>
    </source>
</evidence>
<evidence type="ECO:0000313" key="3">
    <source>
        <dbReference type="EMBL" id="GIH85080.1"/>
    </source>
</evidence>
<evidence type="ECO:0000256" key="1">
    <source>
        <dbReference type="SAM" id="MobiDB-lite"/>
    </source>
</evidence>
<evidence type="ECO:0000313" key="4">
    <source>
        <dbReference type="Proteomes" id="UP000655044"/>
    </source>
</evidence>
<feature type="signal peptide" evidence="2">
    <location>
        <begin position="1"/>
        <end position="24"/>
    </location>
</feature>
<feature type="region of interest" description="Disordered" evidence="1">
    <location>
        <begin position="126"/>
        <end position="153"/>
    </location>
</feature>
<sequence>MKRIRMAAALVPLAILTACGQAPEAEVATAGGAASSTGPSASPSASAQEDGVKFARCMRENGIDMPDPEPGGERVKITGKVDKNKLDKAHEACREYAPEAMRNPVDDPGARDALLAFARCMRENGIDVPDPDFSGDGVGIKIGGPELNPHSPEFEKAHKACEKLLPGRPSGRS</sequence>
<feature type="compositionally biased region" description="Low complexity" evidence="1">
    <location>
        <begin position="26"/>
        <end position="47"/>
    </location>
</feature>
<dbReference type="EMBL" id="BOOI01000031">
    <property type="protein sequence ID" value="GIH85080.1"/>
    <property type="molecule type" value="Genomic_DNA"/>
</dbReference>
<evidence type="ECO:0000256" key="2">
    <source>
        <dbReference type="SAM" id="SignalP"/>
    </source>
</evidence>
<name>A0A8J3S1D2_PLARO</name>
<dbReference type="RefSeq" id="WP_068925374.1">
    <property type="nucleotide sequence ID" value="NZ_BMQP01000011.1"/>
</dbReference>
<reference evidence="3" key="1">
    <citation type="submission" date="2021-01" db="EMBL/GenBank/DDBJ databases">
        <title>Whole genome shotgun sequence of Planobispora rosea NBRC 15558.</title>
        <authorList>
            <person name="Komaki H."/>
            <person name="Tamura T."/>
        </authorList>
    </citation>
    <scope>NUCLEOTIDE SEQUENCE</scope>
    <source>
        <strain evidence="3">NBRC 15558</strain>
    </source>
</reference>
<keyword evidence="2" id="KW-0732">Signal</keyword>
<protein>
    <recommendedName>
        <fullName evidence="5">Lipoprotein</fullName>
    </recommendedName>
</protein>
<comment type="caution">
    <text evidence="3">The sequence shown here is derived from an EMBL/GenBank/DDBJ whole genome shotgun (WGS) entry which is preliminary data.</text>
</comment>
<feature type="region of interest" description="Disordered" evidence="1">
    <location>
        <begin position="26"/>
        <end position="51"/>
    </location>
</feature>
<organism evidence="3 4">
    <name type="scientific">Planobispora rosea</name>
    <dbReference type="NCBI Taxonomy" id="35762"/>
    <lineage>
        <taxon>Bacteria</taxon>
        <taxon>Bacillati</taxon>
        <taxon>Actinomycetota</taxon>
        <taxon>Actinomycetes</taxon>
        <taxon>Streptosporangiales</taxon>
        <taxon>Streptosporangiaceae</taxon>
        <taxon>Planobispora</taxon>
    </lineage>
</organism>
<accession>A0A8J3S1D2</accession>
<keyword evidence="4" id="KW-1185">Reference proteome</keyword>
<dbReference type="Proteomes" id="UP000655044">
    <property type="component" value="Unassembled WGS sequence"/>
</dbReference>
<feature type="chain" id="PRO_5038372909" description="Lipoprotein" evidence="2">
    <location>
        <begin position="25"/>
        <end position="173"/>
    </location>
</feature>